<dbReference type="EMBL" id="FOWD01000017">
    <property type="protein sequence ID" value="SFO30522.1"/>
    <property type="molecule type" value="Genomic_DNA"/>
</dbReference>
<keyword evidence="2" id="KW-1185">Reference proteome</keyword>
<reference evidence="1 2" key="1">
    <citation type="submission" date="2016-10" db="EMBL/GenBank/DDBJ databases">
        <authorList>
            <person name="de Groot N.N."/>
        </authorList>
    </citation>
    <scope>NUCLEOTIDE SEQUENCE [LARGE SCALE GENOMIC DNA]</scope>
    <source>
        <strain evidence="1 2">DSM 1283</strain>
    </source>
</reference>
<evidence type="ECO:0000313" key="2">
    <source>
        <dbReference type="Proteomes" id="UP000198806"/>
    </source>
</evidence>
<dbReference type="RefSeq" id="WP_091686906.1">
    <property type="nucleotide sequence ID" value="NZ_BAABFM010000001.1"/>
</dbReference>
<dbReference type="Proteomes" id="UP000198806">
    <property type="component" value="Unassembled WGS sequence"/>
</dbReference>
<dbReference type="InterPro" id="IPR051159">
    <property type="entry name" value="Hexapeptide_acetyltransf"/>
</dbReference>
<dbReference type="STRING" id="1527.SAMN04489757_11738"/>
<keyword evidence="1" id="KW-0808">Transferase</keyword>
<evidence type="ECO:0000313" key="1">
    <source>
        <dbReference type="EMBL" id="SFO30522.1"/>
    </source>
</evidence>
<dbReference type="AlphaFoldDB" id="A0A1I5G3G2"/>
<dbReference type="InterPro" id="IPR011004">
    <property type="entry name" value="Trimer_LpxA-like_sf"/>
</dbReference>
<sequence length="225" mass="25387">MINTIKQILLKNHKLSLVFAYFYTHLFGLNRMKGKNRNQIHLKNCFMKNSQIKIKGRNNKIFADNQCVLSRCKINITGDNNKIFIGSRVSAVDCEIHIEDNNNLVWIGMGTHISGRTHLACMEGSKITIGERCLFSSDIVFRTGDSHSILDLQGKRINQSKDIRIEDHVWIGNKTIVTKGAKIAQDSIAATGAIVTEKFDEPNVILGGIPAKVIKRGINWDERRI</sequence>
<dbReference type="CDD" id="cd04647">
    <property type="entry name" value="LbH_MAT_like"/>
    <property type="match status" value="1"/>
</dbReference>
<dbReference type="GO" id="GO:0016740">
    <property type="term" value="F:transferase activity"/>
    <property type="evidence" value="ECO:0007669"/>
    <property type="project" value="UniProtKB-KW"/>
</dbReference>
<accession>A0A1I5G3G2</accession>
<dbReference type="PANTHER" id="PTHR23416">
    <property type="entry name" value="SIALIC ACID SYNTHASE-RELATED"/>
    <property type="match status" value="1"/>
</dbReference>
<dbReference type="Gene3D" id="2.160.10.10">
    <property type="entry name" value="Hexapeptide repeat proteins"/>
    <property type="match status" value="1"/>
</dbReference>
<protein>
    <submittedName>
        <fullName evidence="1">Acetyltransferase (Isoleucine patch superfamily)</fullName>
    </submittedName>
</protein>
<dbReference type="PANTHER" id="PTHR23416:SF78">
    <property type="entry name" value="LIPOPOLYSACCHARIDE BIOSYNTHESIS O-ACETYL TRANSFERASE WBBJ-RELATED"/>
    <property type="match status" value="1"/>
</dbReference>
<dbReference type="SUPFAM" id="SSF51161">
    <property type="entry name" value="Trimeric LpxA-like enzymes"/>
    <property type="match status" value="1"/>
</dbReference>
<gene>
    <name evidence="1" type="ORF">SAMN04489757_11738</name>
</gene>
<name>A0A1I5G3G2_9FIRM</name>
<organism evidence="1 2">
    <name type="scientific">Anaerocolumna aminovalerica</name>
    <dbReference type="NCBI Taxonomy" id="1527"/>
    <lineage>
        <taxon>Bacteria</taxon>
        <taxon>Bacillati</taxon>
        <taxon>Bacillota</taxon>
        <taxon>Clostridia</taxon>
        <taxon>Lachnospirales</taxon>
        <taxon>Lachnospiraceae</taxon>
        <taxon>Anaerocolumna</taxon>
    </lineage>
</organism>
<proteinExistence type="predicted"/>